<dbReference type="PANTHER" id="PTHR10762:SF1">
    <property type="entry name" value="2-(3-AMINO-3-CARBOXYPROPYL)HISTIDINE SYNTHASE SUBUNIT 1"/>
    <property type="match status" value="1"/>
</dbReference>
<comment type="pathway">
    <text evidence="2">Protein modification; peptidyl-diphthamide biosynthesis.</text>
</comment>
<dbReference type="AlphaFoldDB" id="K0RCX9"/>
<dbReference type="GO" id="GO:0017183">
    <property type="term" value="P:protein histidyl modification to diphthamide"/>
    <property type="evidence" value="ECO:0007669"/>
    <property type="project" value="UniProtKB-UniPathway"/>
</dbReference>
<feature type="region of interest" description="Disordered" evidence="15">
    <location>
        <begin position="1"/>
        <end position="27"/>
    </location>
</feature>
<evidence type="ECO:0000256" key="7">
    <source>
        <dbReference type="ARBA" id="ARBA00022691"/>
    </source>
</evidence>
<dbReference type="SFLD" id="SFLDS00032">
    <property type="entry name" value="Radical_SAM_3-amino-3-carboxyp"/>
    <property type="match status" value="1"/>
</dbReference>
<evidence type="ECO:0000256" key="15">
    <source>
        <dbReference type="SAM" id="MobiDB-lite"/>
    </source>
</evidence>
<keyword evidence="9" id="KW-0408">Iron</keyword>
<evidence type="ECO:0000313" key="17">
    <source>
        <dbReference type="Proteomes" id="UP000266841"/>
    </source>
</evidence>
<accession>K0RCX9</accession>
<protein>
    <recommendedName>
        <fullName evidence="5">2-(3-amino-3-carboxypropyl)histidine synthase subunit 1</fullName>
        <ecNumber evidence="4">2.5.1.108</ecNumber>
    </recommendedName>
    <alternativeName>
        <fullName evidence="12">Diphthamide biosynthesis protein 1</fullName>
    </alternativeName>
    <alternativeName>
        <fullName evidence="13">Diphtheria toxin resistance protein 1</fullName>
    </alternativeName>
    <alternativeName>
        <fullName evidence="11">S-adenosyl-L-methionine:L-histidine 3-amino-3-carboxypropyltransferase 1</fullName>
    </alternativeName>
</protein>
<evidence type="ECO:0000313" key="16">
    <source>
        <dbReference type="EMBL" id="EJK50109.1"/>
    </source>
</evidence>
<dbReference type="UniPathway" id="UPA00559"/>
<dbReference type="EC" id="2.5.1.108" evidence="4"/>
<dbReference type="Gene3D" id="3.40.50.11860">
    <property type="entry name" value="Diphthamide synthesis DPH1/DPH2 domain 3"/>
    <property type="match status" value="1"/>
</dbReference>
<comment type="cofactor">
    <cofactor evidence="1">
        <name>[4Fe-4S] cluster</name>
        <dbReference type="ChEBI" id="CHEBI:49883"/>
    </cofactor>
</comment>
<comment type="similarity">
    <text evidence="3">Belongs to the DPH1/DPH2 family. DPH1 subfamily.</text>
</comment>
<dbReference type="OrthoDB" id="1649088at2759"/>
<dbReference type="Gene3D" id="3.40.50.11840">
    <property type="entry name" value="Diphthamide synthesis DPH1/DPH2 domain 1"/>
    <property type="match status" value="1"/>
</dbReference>
<evidence type="ECO:0000256" key="6">
    <source>
        <dbReference type="ARBA" id="ARBA00022679"/>
    </source>
</evidence>
<reference evidence="16 17" key="1">
    <citation type="journal article" date="2012" name="Genome Biol.">
        <title>Genome and low-iron response of an oceanic diatom adapted to chronic iron limitation.</title>
        <authorList>
            <person name="Lommer M."/>
            <person name="Specht M."/>
            <person name="Roy A.S."/>
            <person name="Kraemer L."/>
            <person name="Andreson R."/>
            <person name="Gutowska M.A."/>
            <person name="Wolf J."/>
            <person name="Bergner S.V."/>
            <person name="Schilhabel M.B."/>
            <person name="Klostermeier U.C."/>
            <person name="Beiko R.G."/>
            <person name="Rosenstiel P."/>
            <person name="Hippler M."/>
            <person name="Laroche J."/>
        </authorList>
    </citation>
    <scope>NUCLEOTIDE SEQUENCE [LARGE SCALE GENOMIC DNA]</scope>
    <source>
        <strain evidence="16 17">CCMP1005</strain>
    </source>
</reference>
<evidence type="ECO:0000256" key="2">
    <source>
        <dbReference type="ARBA" id="ARBA00005156"/>
    </source>
</evidence>
<evidence type="ECO:0000256" key="14">
    <source>
        <dbReference type="ARBA" id="ARBA00048403"/>
    </source>
</evidence>
<dbReference type="InterPro" id="IPR016435">
    <property type="entry name" value="DPH1/DPH2"/>
</dbReference>
<dbReference type="GO" id="GO:0090560">
    <property type="term" value="F:2-(3-amino-3-carboxypropyl)histidine synthase activity"/>
    <property type="evidence" value="ECO:0007669"/>
    <property type="project" value="UniProtKB-EC"/>
</dbReference>
<sequence length="581" mass="64303">MSTAEASSDVAKKKRIVRRKKPKGSAATIDTNELPSHIKNNSELHHVISTTLPRDYEGPDHVCISDWGHTCQVCVSVPARWDTGRGGAEAAKKAIKSLSVLGDVTYGACCIDDLSARALGCDLLVHYGHSCLVPLTCTVIPCLYVFVEIRVDVQHLVDCVKLTFDAEQRERTGATTDDSKQPTRIIEALVMGTVQFRSAVVDSAERLDSLANNDSTVGFEAIVPQAKPLSPGEVLGCTAPAGLAQMDFQEALRKTRRRQARRNHDEIEETSISIDSPCERSEVVRERVMVFLADGRFHLEAAMISNPSLRALRYDPYSKALTEEKYEIVKMKRIRREAILAVRRILGINSASEQVKSVVESTTGEDIANSVLQSSSAMTSPSQLVQPRGSHPVTIGIILGTLGRQGNPAILARIRSLLHSRGLRTMIVLLSEIFPQKLEMLSTTKPGSGKGVSAWVQIACPRLSIDWGHFFVVPVLSPFELYVTIGEVVDPSLWSAGDEEKGYPMDFYSKTGGPWANYFDNKNRKTQFLVDDESRSYPCLKTLIDKACRVTFLKAYRDKKWLWLQEVHEVSFSPLRLAFAG</sequence>
<dbReference type="Pfam" id="PF01866">
    <property type="entry name" value="Diphthamide_syn"/>
    <property type="match status" value="2"/>
</dbReference>
<proteinExistence type="inferred from homology"/>
<keyword evidence="8" id="KW-0479">Metal-binding</keyword>
<evidence type="ECO:0000256" key="11">
    <source>
        <dbReference type="ARBA" id="ARBA00031690"/>
    </source>
</evidence>
<evidence type="ECO:0000256" key="3">
    <source>
        <dbReference type="ARBA" id="ARBA00010173"/>
    </source>
</evidence>
<dbReference type="InterPro" id="IPR042264">
    <property type="entry name" value="DPH1/DPH2_2"/>
</dbReference>
<dbReference type="InterPro" id="IPR042265">
    <property type="entry name" value="DPH1/DPH2_3"/>
</dbReference>
<evidence type="ECO:0000256" key="13">
    <source>
        <dbReference type="ARBA" id="ARBA00032789"/>
    </source>
</evidence>
<dbReference type="Proteomes" id="UP000266841">
    <property type="component" value="Unassembled WGS sequence"/>
</dbReference>
<comment type="catalytic activity">
    <reaction evidence="14">
        <text>L-histidyl-[translation elongation factor 2] + S-adenosyl-L-methionine = 2-[(3S)-amino-3-carboxypropyl]-L-histidyl-[translation elongation factor 2] + S-methyl-5'-thioadenosine + H(+)</text>
        <dbReference type="Rhea" id="RHEA:36783"/>
        <dbReference type="Rhea" id="RHEA-COMP:9748"/>
        <dbReference type="Rhea" id="RHEA-COMP:9749"/>
        <dbReference type="ChEBI" id="CHEBI:15378"/>
        <dbReference type="ChEBI" id="CHEBI:17509"/>
        <dbReference type="ChEBI" id="CHEBI:29979"/>
        <dbReference type="ChEBI" id="CHEBI:59789"/>
        <dbReference type="ChEBI" id="CHEBI:73995"/>
        <dbReference type="EC" id="2.5.1.108"/>
    </reaction>
</comment>
<evidence type="ECO:0000256" key="9">
    <source>
        <dbReference type="ARBA" id="ARBA00023004"/>
    </source>
</evidence>
<dbReference type="EMBL" id="AGNL01044185">
    <property type="protein sequence ID" value="EJK50109.1"/>
    <property type="molecule type" value="Genomic_DNA"/>
</dbReference>
<evidence type="ECO:0000256" key="12">
    <source>
        <dbReference type="ARBA" id="ARBA00032574"/>
    </source>
</evidence>
<dbReference type="PANTHER" id="PTHR10762">
    <property type="entry name" value="DIPHTHAMIDE BIOSYNTHESIS PROTEIN"/>
    <property type="match status" value="1"/>
</dbReference>
<name>K0RCX9_THAOC</name>
<dbReference type="GO" id="GO:0046872">
    <property type="term" value="F:metal ion binding"/>
    <property type="evidence" value="ECO:0007669"/>
    <property type="project" value="UniProtKB-KW"/>
</dbReference>
<keyword evidence="7" id="KW-0949">S-adenosyl-L-methionine</keyword>
<evidence type="ECO:0000256" key="10">
    <source>
        <dbReference type="ARBA" id="ARBA00023014"/>
    </source>
</evidence>
<evidence type="ECO:0000256" key="4">
    <source>
        <dbReference type="ARBA" id="ARBA00012221"/>
    </source>
</evidence>
<evidence type="ECO:0000256" key="8">
    <source>
        <dbReference type="ARBA" id="ARBA00022723"/>
    </source>
</evidence>
<dbReference type="NCBIfam" id="TIGR00322">
    <property type="entry name" value="diphth2_R"/>
    <property type="match status" value="2"/>
</dbReference>
<gene>
    <name evidence="16" type="ORF">THAOC_30956</name>
</gene>
<evidence type="ECO:0000256" key="1">
    <source>
        <dbReference type="ARBA" id="ARBA00001966"/>
    </source>
</evidence>
<dbReference type="InterPro" id="IPR042263">
    <property type="entry name" value="DPH1/DPH2_1"/>
</dbReference>
<evidence type="ECO:0000256" key="5">
    <source>
        <dbReference type="ARBA" id="ARBA00021915"/>
    </source>
</evidence>
<dbReference type="Gene3D" id="3.40.50.11850">
    <property type="entry name" value="Diphthamide synthesis DPH1/DPH2 domain 2"/>
    <property type="match status" value="2"/>
</dbReference>
<keyword evidence="10" id="KW-0411">Iron-sulfur</keyword>
<dbReference type="GO" id="GO:0051536">
    <property type="term" value="F:iron-sulfur cluster binding"/>
    <property type="evidence" value="ECO:0007669"/>
    <property type="project" value="UniProtKB-KW"/>
</dbReference>
<keyword evidence="6" id="KW-0808">Transferase</keyword>
<feature type="compositionally biased region" description="Basic residues" evidence="15">
    <location>
        <begin position="12"/>
        <end position="23"/>
    </location>
</feature>
<comment type="caution">
    <text evidence="16">The sequence shown here is derived from an EMBL/GenBank/DDBJ whole genome shotgun (WGS) entry which is preliminary data.</text>
</comment>
<keyword evidence="17" id="KW-1185">Reference proteome</keyword>
<dbReference type="eggNOG" id="KOG2648">
    <property type="taxonomic scope" value="Eukaryota"/>
</dbReference>
<organism evidence="16 17">
    <name type="scientific">Thalassiosira oceanica</name>
    <name type="common">Marine diatom</name>
    <dbReference type="NCBI Taxonomy" id="159749"/>
    <lineage>
        <taxon>Eukaryota</taxon>
        <taxon>Sar</taxon>
        <taxon>Stramenopiles</taxon>
        <taxon>Ochrophyta</taxon>
        <taxon>Bacillariophyta</taxon>
        <taxon>Coscinodiscophyceae</taxon>
        <taxon>Thalassiosirophycidae</taxon>
        <taxon>Thalassiosirales</taxon>
        <taxon>Thalassiosiraceae</taxon>
        <taxon>Thalassiosira</taxon>
    </lineage>
</organism>